<feature type="transmembrane region" description="Helical" evidence="8">
    <location>
        <begin position="223"/>
        <end position="244"/>
    </location>
</feature>
<evidence type="ECO:0000313" key="10">
    <source>
        <dbReference type="Proteomes" id="UP000297475"/>
    </source>
</evidence>
<comment type="caution">
    <text evidence="9">The sequence shown here is derived from an EMBL/GenBank/DDBJ whole genome shotgun (WGS) entry which is preliminary data.</text>
</comment>
<feature type="transmembrane region" description="Helical" evidence="8">
    <location>
        <begin position="128"/>
        <end position="148"/>
    </location>
</feature>
<dbReference type="PANTHER" id="PTHR30003:SF0">
    <property type="entry name" value="GLYCOLATE PERMEASE GLCA-RELATED"/>
    <property type="match status" value="1"/>
</dbReference>
<name>A0A4Z0WLB2_9GAMM</name>
<keyword evidence="3 8" id="KW-0813">Transport</keyword>
<dbReference type="EMBL" id="SRMF01000001">
    <property type="protein sequence ID" value="TGG96025.1"/>
    <property type="molecule type" value="Genomic_DNA"/>
</dbReference>
<evidence type="ECO:0000256" key="7">
    <source>
        <dbReference type="ARBA" id="ARBA00023136"/>
    </source>
</evidence>
<organism evidence="9 10">
    <name type="scientific">Natronospirillum operosum</name>
    <dbReference type="NCBI Taxonomy" id="2759953"/>
    <lineage>
        <taxon>Bacteria</taxon>
        <taxon>Pseudomonadati</taxon>
        <taxon>Pseudomonadota</taxon>
        <taxon>Gammaproteobacteria</taxon>
        <taxon>Oceanospirillales</taxon>
        <taxon>Natronospirillaceae</taxon>
        <taxon>Natronospirillum</taxon>
    </lineage>
</organism>
<evidence type="ECO:0000256" key="2">
    <source>
        <dbReference type="ARBA" id="ARBA00010100"/>
    </source>
</evidence>
<feature type="transmembrane region" description="Helical" evidence="8">
    <location>
        <begin position="309"/>
        <end position="330"/>
    </location>
</feature>
<evidence type="ECO:0000256" key="1">
    <source>
        <dbReference type="ARBA" id="ARBA00004651"/>
    </source>
</evidence>
<dbReference type="NCBIfam" id="TIGR00795">
    <property type="entry name" value="lctP"/>
    <property type="match status" value="1"/>
</dbReference>
<dbReference type="Proteomes" id="UP000297475">
    <property type="component" value="Unassembled WGS sequence"/>
</dbReference>
<keyword evidence="5 8" id="KW-0812">Transmembrane</keyword>
<comment type="caution">
    <text evidence="8">Lacks conserved residue(s) required for the propagation of feature annotation.</text>
</comment>
<feature type="transmembrane region" description="Helical" evidence="8">
    <location>
        <begin position="192"/>
        <end position="211"/>
    </location>
</feature>
<comment type="function">
    <text evidence="8">Uptake of L-lactate across the membrane. Can also transport D-lactate and glycolate.</text>
</comment>
<protein>
    <recommendedName>
        <fullName evidence="8">L-lactate permease</fullName>
    </recommendedName>
</protein>
<feature type="transmembrane region" description="Helical" evidence="8">
    <location>
        <begin position="30"/>
        <end position="48"/>
    </location>
</feature>
<evidence type="ECO:0000256" key="6">
    <source>
        <dbReference type="ARBA" id="ARBA00022989"/>
    </source>
</evidence>
<evidence type="ECO:0000313" key="9">
    <source>
        <dbReference type="EMBL" id="TGG96025.1"/>
    </source>
</evidence>
<dbReference type="GO" id="GO:0005886">
    <property type="term" value="C:plasma membrane"/>
    <property type="evidence" value="ECO:0007669"/>
    <property type="project" value="UniProtKB-SubCell"/>
</dbReference>
<dbReference type="OrthoDB" id="9761056at2"/>
<evidence type="ECO:0000256" key="4">
    <source>
        <dbReference type="ARBA" id="ARBA00022475"/>
    </source>
</evidence>
<dbReference type="GO" id="GO:0015295">
    <property type="term" value="F:solute:proton symporter activity"/>
    <property type="evidence" value="ECO:0007669"/>
    <property type="project" value="TreeGrafter"/>
</dbReference>
<comment type="similarity">
    <text evidence="2 8">Belongs to the lactate permease family.</text>
</comment>
<proteinExistence type="inferred from homology"/>
<keyword evidence="8" id="KW-0997">Cell inner membrane</keyword>
<evidence type="ECO:0000256" key="3">
    <source>
        <dbReference type="ARBA" id="ARBA00022448"/>
    </source>
</evidence>
<feature type="transmembrane region" description="Helical" evidence="8">
    <location>
        <begin position="434"/>
        <end position="455"/>
    </location>
</feature>
<keyword evidence="6 8" id="KW-1133">Transmembrane helix</keyword>
<comment type="subcellular location">
    <subcellularLocation>
        <location evidence="8">Cell inner membrane</location>
        <topology evidence="8">Multi-pass membrane protein</topology>
    </subcellularLocation>
    <subcellularLocation>
        <location evidence="1">Cell membrane</location>
        <topology evidence="1">Multi-pass membrane protein</topology>
    </subcellularLocation>
</comment>
<keyword evidence="7 8" id="KW-0472">Membrane</keyword>
<reference evidence="9 10" key="1">
    <citation type="submission" date="2019-04" db="EMBL/GenBank/DDBJ databases">
        <title>Natronospirillum operosus gen. nov., sp. nov., a haloalkaliphilic satellite isolated from decaying biomass of laboratory culture of cyanobacterium Geitlerinema sp. and proposal of Natronospirillaceae fam. nov. and Saccharospirillaceae fam. nov.</title>
        <authorList>
            <person name="Kevbrin V."/>
            <person name="Boltyanskaya Y."/>
            <person name="Koziaeva V."/>
            <person name="Grouzdev D.S."/>
            <person name="Park M."/>
            <person name="Cho J."/>
        </authorList>
    </citation>
    <scope>NUCLEOTIDE SEQUENCE [LARGE SCALE GENOMIC DNA]</scope>
    <source>
        <strain evidence="9 10">G-116</strain>
    </source>
</reference>
<evidence type="ECO:0000256" key="5">
    <source>
        <dbReference type="ARBA" id="ARBA00022692"/>
    </source>
</evidence>
<dbReference type="RefSeq" id="WP_135482166.1">
    <property type="nucleotide sequence ID" value="NZ_SRMF01000001.1"/>
</dbReference>
<evidence type="ECO:0000256" key="8">
    <source>
        <dbReference type="RuleBase" id="RU365092"/>
    </source>
</evidence>
<feature type="transmembrane region" description="Helical" evidence="8">
    <location>
        <begin position="6"/>
        <end position="23"/>
    </location>
</feature>
<keyword evidence="4" id="KW-1003">Cell membrane</keyword>
<feature type="transmembrane region" description="Helical" evidence="8">
    <location>
        <begin position="350"/>
        <end position="368"/>
    </location>
</feature>
<accession>A0A4Z0WLB2</accession>
<feature type="transmembrane region" description="Helical" evidence="8">
    <location>
        <begin position="60"/>
        <end position="81"/>
    </location>
</feature>
<dbReference type="AlphaFoldDB" id="A0A4Z0WLB2"/>
<feature type="transmembrane region" description="Helical" evidence="8">
    <location>
        <begin position="155"/>
        <end position="172"/>
    </location>
</feature>
<dbReference type="GO" id="GO:0015129">
    <property type="term" value="F:lactate transmembrane transporter activity"/>
    <property type="evidence" value="ECO:0007669"/>
    <property type="project" value="UniProtKB-UniRule"/>
</dbReference>
<feature type="transmembrane region" description="Helical" evidence="8">
    <location>
        <begin position="388"/>
        <end position="406"/>
    </location>
</feature>
<dbReference type="Pfam" id="PF02652">
    <property type="entry name" value="Lactate_perm"/>
    <property type="match status" value="1"/>
</dbReference>
<dbReference type="InterPro" id="IPR003804">
    <property type="entry name" value="Lactate_perm"/>
</dbReference>
<feature type="transmembrane region" description="Helical" evidence="8">
    <location>
        <begin position="250"/>
        <end position="268"/>
    </location>
</feature>
<dbReference type="PANTHER" id="PTHR30003">
    <property type="entry name" value="L-LACTATE PERMEASE"/>
    <property type="match status" value="1"/>
</dbReference>
<feature type="transmembrane region" description="Helical" evidence="8">
    <location>
        <begin position="520"/>
        <end position="538"/>
    </location>
</feature>
<sequence length="541" mass="57168">MTLLQFITAAMPVLSVLLFLVILRLPATRAMPLSLILSAAMALLIWRMPLLQVSAAALEGLVVAATILWIIFGAIVLLNVLRATGALDAIRAGFSGVSPDRRIQLVIIAWLFGAFLEGASGFGTPAAIGAPLLVALGFTPLSAVVLALVADSSPVSFGAVGTPVIVGIGQGLPGATPDQVQAIAVQAISIDILVASLLPLIMCVMLTRFFATESKWCSWRAGLAVWPFALAAGLAFTVPAWLVARFLGPEFPSIIGGLSGLALMTLCARRGWLQPRTPWYFSDADRDRTLELTPTDEQPLSLVRAWMPYLLVAALLIVTRLTILPLQGWLSGVTLEWRQILGTDISASMAPLYLPGTLFLLTALAGAWLQRQSVQPWFSAIRTTARSLGPSVIALATAVPMVRIFLQSDLNAAGLQSMPLELATLAAGGLADQWLWAAPFVGALGSFIAGSATFSNMMFASFQQSVAVQTGLPETLVLALQLLGANAGNMICVVNVVAAASVVNLVGREGDIIRYTLLPMLYYALAAGAVATALLAWWPTF</sequence>
<gene>
    <name evidence="9" type="ORF">E4656_06425</name>
</gene>
<feature type="transmembrane region" description="Helical" evidence="8">
    <location>
        <begin position="476"/>
        <end position="500"/>
    </location>
</feature>
<feature type="transmembrane region" description="Helical" evidence="8">
    <location>
        <begin position="102"/>
        <end position="122"/>
    </location>
</feature>
<keyword evidence="10" id="KW-1185">Reference proteome</keyword>